<dbReference type="Gene3D" id="1.10.3470.10">
    <property type="entry name" value="ABC transporter involved in vitamin B12 uptake, BtuC"/>
    <property type="match status" value="1"/>
</dbReference>
<evidence type="ECO:0000256" key="2">
    <source>
        <dbReference type="ARBA" id="ARBA00007935"/>
    </source>
</evidence>
<gene>
    <name evidence="9" type="ORF">SAMN03080601_00650</name>
</gene>
<comment type="subcellular location">
    <subcellularLocation>
        <location evidence="1">Cell membrane</location>
        <topology evidence="1">Multi-pass membrane protein</topology>
    </subcellularLocation>
</comment>
<evidence type="ECO:0000256" key="6">
    <source>
        <dbReference type="ARBA" id="ARBA00022989"/>
    </source>
</evidence>
<dbReference type="RefSeq" id="WP_079556444.1">
    <property type="nucleotide sequence ID" value="NZ_CP021904.1"/>
</dbReference>
<evidence type="ECO:0000256" key="1">
    <source>
        <dbReference type="ARBA" id="ARBA00004651"/>
    </source>
</evidence>
<keyword evidence="7 8" id="KW-0472">Membrane</keyword>
<sequence length="339" mass="36382">MLQNRTIFWMGFTLVILLLVLAAALLSLTTGEASISLRDIIPVLKEKEGMEYFILTEIRMPRIILAFAVGGALSLSGAILQGIFRNPLVEPYTLGISGGAAFGVALAIVTGVHFTIGMFMLPLSGFVGAMSTILLVSLLGFLRGGTDINKMLLIGVMISFVASSSMMFLMSVTTAENLHGIIFWIMGSLDEPNRLLIKITFYSSLAGLVISYLFARPLNALLLGEDKAGHLGINSRHTIRILFLVASLLTGICVSVAGVIGFVGLVIPHLIRLIAGSDYRFLLIGSFLGGSFFLILSDVIARTIISPNELPIGVITGMAGGVLFIIVLNKFRNRKQYGA</sequence>
<dbReference type="EMBL" id="FUYV01000002">
    <property type="protein sequence ID" value="SKB51327.1"/>
    <property type="molecule type" value="Genomic_DNA"/>
</dbReference>
<keyword evidence="6 8" id="KW-1133">Transmembrane helix</keyword>
<dbReference type="PANTHER" id="PTHR30472:SF25">
    <property type="entry name" value="ABC TRANSPORTER PERMEASE PROTEIN MJ0876-RELATED"/>
    <property type="match status" value="1"/>
</dbReference>
<dbReference type="STRING" id="889453.SAMN03080601_00650"/>
<feature type="transmembrane region" description="Helical" evidence="8">
    <location>
        <begin position="195"/>
        <end position="215"/>
    </location>
</feature>
<proteinExistence type="inferred from homology"/>
<dbReference type="Pfam" id="PF01032">
    <property type="entry name" value="FecCD"/>
    <property type="match status" value="1"/>
</dbReference>
<protein>
    <submittedName>
        <fullName evidence="9">Iron complex transport system permease protein</fullName>
    </submittedName>
</protein>
<comment type="similarity">
    <text evidence="2">Belongs to the binding-protein-dependent transport system permease family. FecCD subfamily.</text>
</comment>
<dbReference type="GO" id="GO:0033214">
    <property type="term" value="P:siderophore-iron import into cell"/>
    <property type="evidence" value="ECO:0007669"/>
    <property type="project" value="TreeGrafter"/>
</dbReference>
<dbReference type="Proteomes" id="UP000191055">
    <property type="component" value="Unassembled WGS sequence"/>
</dbReference>
<evidence type="ECO:0000313" key="9">
    <source>
        <dbReference type="EMBL" id="SKB51327.1"/>
    </source>
</evidence>
<dbReference type="InterPro" id="IPR037294">
    <property type="entry name" value="ABC_BtuC-like"/>
</dbReference>
<keyword evidence="5 8" id="KW-0812">Transmembrane</keyword>
<feature type="transmembrane region" description="Helical" evidence="8">
    <location>
        <begin position="310"/>
        <end position="328"/>
    </location>
</feature>
<name>A0A1T5BVZ6_9BACT</name>
<feature type="transmembrane region" description="Helical" evidence="8">
    <location>
        <begin position="63"/>
        <end position="84"/>
    </location>
</feature>
<dbReference type="AlphaFoldDB" id="A0A1T5BVZ6"/>
<keyword evidence="3" id="KW-0813">Transport</keyword>
<evidence type="ECO:0000256" key="3">
    <source>
        <dbReference type="ARBA" id="ARBA00022448"/>
    </source>
</evidence>
<dbReference type="SUPFAM" id="SSF81345">
    <property type="entry name" value="ABC transporter involved in vitamin B12 uptake, BtuC"/>
    <property type="match status" value="1"/>
</dbReference>
<feature type="transmembrane region" description="Helical" evidence="8">
    <location>
        <begin position="96"/>
        <end position="116"/>
    </location>
</feature>
<feature type="transmembrane region" description="Helical" evidence="8">
    <location>
        <begin position="6"/>
        <end position="28"/>
    </location>
</feature>
<dbReference type="FunFam" id="1.10.3470.10:FF:000001">
    <property type="entry name" value="Vitamin B12 ABC transporter permease BtuC"/>
    <property type="match status" value="1"/>
</dbReference>
<keyword evidence="10" id="KW-1185">Reference proteome</keyword>
<dbReference type="GO" id="GO:0005886">
    <property type="term" value="C:plasma membrane"/>
    <property type="evidence" value="ECO:0007669"/>
    <property type="project" value="UniProtKB-SubCell"/>
</dbReference>
<evidence type="ECO:0000313" key="10">
    <source>
        <dbReference type="Proteomes" id="UP000191055"/>
    </source>
</evidence>
<dbReference type="InterPro" id="IPR000522">
    <property type="entry name" value="ABC_transptr_permease_BtuC"/>
</dbReference>
<feature type="transmembrane region" description="Helical" evidence="8">
    <location>
        <begin position="279"/>
        <end position="304"/>
    </location>
</feature>
<dbReference type="CDD" id="cd06550">
    <property type="entry name" value="TM_ABC_iron-siderophores_like"/>
    <property type="match status" value="1"/>
</dbReference>
<evidence type="ECO:0000256" key="4">
    <source>
        <dbReference type="ARBA" id="ARBA00022475"/>
    </source>
</evidence>
<accession>A0A1T5BVZ6</accession>
<dbReference type="KEGG" id="asx:CDL62_10700"/>
<feature type="transmembrane region" description="Helical" evidence="8">
    <location>
        <begin position="123"/>
        <end position="145"/>
    </location>
</feature>
<evidence type="ECO:0000256" key="5">
    <source>
        <dbReference type="ARBA" id="ARBA00022692"/>
    </source>
</evidence>
<feature type="transmembrane region" description="Helical" evidence="8">
    <location>
        <begin position="151"/>
        <end position="174"/>
    </location>
</feature>
<feature type="transmembrane region" description="Helical" evidence="8">
    <location>
        <begin position="241"/>
        <end position="267"/>
    </location>
</feature>
<keyword evidence="4" id="KW-1003">Cell membrane</keyword>
<dbReference type="PANTHER" id="PTHR30472">
    <property type="entry name" value="FERRIC ENTEROBACTIN TRANSPORT SYSTEM PERMEASE PROTEIN"/>
    <property type="match status" value="1"/>
</dbReference>
<evidence type="ECO:0000256" key="7">
    <source>
        <dbReference type="ARBA" id="ARBA00023136"/>
    </source>
</evidence>
<reference evidence="9 10" key="1">
    <citation type="submission" date="2017-02" db="EMBL/GenBank/DDBJ databases">
        <authorList>
            <person name="Peterson S.W."/>
        </authorList>
    </citation>
    <scope>NUCLEOTIDE SEQUENCE [LARGE SCALE GENOMIC DNA]</scope>
    <source>
        <strain evidence="9 10">DSM 24412</strain>
    </source>
</reference>
<organism evidence="9 10">
    <name type="scientific">Alkalitalea saponilacus</name>
    <dbReference type="NCBI Taxonomy" id="889453"/>
    <lineage>
        <taxon>Bacteria</taxon>
        <taxon>Pseudomonadati</taxon>
        <taxon>Bacteroidota</taxon>
        <taxon>Bacteroidia</taxon>
        <taxon>Marinilabiliales</taxon>
        <taxon>Marinilabiliaceae</taxon>
        <taxon>Alkalitalea</taxon>
    </lineage>
</organism>
<dbReference type="OrthoDB" id="9811721at2"/>
<evidence type="ECO:0000256" key="8">
    <source>
        <dbReference type="SAM" id="Phobius"/>
    </source>
</evidence>
<dbReference type="GO" id="GO:0022857">
    <property type="term" value="F:transmembrane transporter activity"/>
    <property type="evidence" value="ECO:0007669"/>
    <property type="project" value="InterPro"/>
</dbReference>